<dbReference type="Pfam" id="PF20431">
    <property type="entry name" value="E_motif"/>
    <property type="match status" value="1"/>
</dbReference>
<keyword evidence="3" id="KW-0809">Transit peptide</keyword>
<evidence type="ECO:0000256" key="2">
    <source>
        <dbReference type="ARBA" id="ARBA00022737"/>
    </source>
</evidence>
<reference evidence="6 7" key="1">
    <citation type="submission" date="2024-01" db="EMBL/GenBank/DDBJ databases">
        <title>The genomes of 5 underutilized Papilionoideae crops provide insights into root nodulation and disease resistanc.</title>
        <authorList>
            <person name="Jiang F."/>
        </authorList>
    </citation>
    <scope>NUCLEOTIDE SEQUENCE [LARGE SCALE GENOMIC DNA]</scope>
    <source>
        <strain evidence="6">JINMINGXINNONG_FW02</strain>
        <tissue evidence="6">Leaves</tissue>
    </source>
</reference>
<dbReference type="FunFam" id="1.25.40.10:FF:000527">
    <property type="entry name" value="Pentatricopeptide repeat-containing protein At5g04780, mitochondrial"/>
    <property type="match status" value="1"/>
</dbReference>
<organism evidence="6 7">
    <name type="scientific">Phaseolus coccineus</name>
    <name type="common">Scarlet runner bean</name>
    <name type="synonym">Phaseolus multiflorus</name>
    <dbReference type="NCBI Taxonomy" id="3886"/>
    <lineage>
        <taxon>Eukaryota</taxon>
        <taxon>Viridiplantae</taxon>
        <taxon>Streptophyta</taxon>
        <taxon>Embryophyta</taxon>
        <taxon>Tracheophyta</taxon>
        <taxon>Spermatophyta</taxon>
        <taxon>Magnoliopsida</taxon>
        <taxon>eudicotyledons</taxon>
        <taxon>Gunneridae</taxon>
        <taxon>Pentapetalae</taxon>
        <taxon>rosids</taxon>
        <taxon>fabids</taxon>
        <taxon>Fabales</taxon>
        <taxon>Fabaceae</taxon>
        <taxon>Papilionoideae</taxon>
        <taxon>50 kb inversion clade</taxon>
        <taxon>NPAAA clade</taxon>
        <taxon>indigoferoid/millettioid clade</taxon>
        <taxon>Phaseoleae</taxon>
        <taxon>Phaseolus</taxon>
    </lineage>
</organism>
<keyword evidence="7" id="KW-1185">Reference proteome</keyword>
<dbReference type="FunFam" id="1.25.40.10:FF:002401">
    <property type="entry name" value="pentatricopeptide repeat-containing protein At5g04780, mitochondrial isoform X1"/>
    <property type="match status" value="1"/>
</dbReference>
<evidence type="ECO:0000259" key="5">
    <source>
        <dbReference type="Pfam" id="PF14432"/>
    </source>
</evidence>
<dbReference type="Pfam" id="PF20430">
    <property type="entry name" value="Eplus_motif"/>
    <property type="match status" value="1"/>
</dbReference>
<dbReference type="Pfam" id="PF13041">
    <property type="entry name" value="PPR_2"/>
    <property type="match status" value="1"/>
</dbReference>
<accession>A0AAN9M6T6</accession>
<proteinExistence type="inferred from homology"/>
<dbReference type="InterPro" id="IPR046849">
    <property type="entry name" value="E2_motif"/>
</dbReference>
<dbReference type="InterPro" id="IPR002885">
    <property type="entry name" value="PPR_rpt"/>
</dbReference>
<dbReference type="GO" id="GO:0003723">
    <property type="term" value="F:RNA binding"/>
    <property type="evidence" value="ECO:0007669"/>
    <property type="project" value="InterPro"/>
</dbReference>
<evidence type="ECO:0000256" key="1">
    <source>
        <dbReference type="ARBA" id="ARBA00006643"/>
    </source>
</evidence>
<protein>
    <recommendedName>
        <fullName evidence="5">DYW domain-containing protein</fullName>
    </recommendedName>
</protein>
<dbReference type="InterPro" id="IPR046960">
    <property type="entry name" value="PPR_At4g14850-like_plant"/>
</dbReference>
<comment type="caution">
    <text evidence="6">The sequence shown here is derived from an EMBL/GenBank/DDBJ whole genome shotgun (WGS) entry which is preliminary data.</text>
</comment>
<dbReference type="AlphaFoldDB" id="A0AAN9M6T6"/>
<dbReference type="PANTHER" id="PTHR47926:SF542">
    <property type="entry name" value="PENTATRICOPEPTIDE REPEAT-CONTAINING PROTEIN"/>
    <property type="match status" value="1"/>
</dbReference>
<feature type="repeat" description="PPR" evidence="4">
    <location>
        <begin position="366"/>
        <end position="400"/>
    </location>
</feature>
<comment type="similarity">
    <text evidence="1">Belongs to the PPR family. PCMP-H subfamily.</text>
</comment>
<dbReference type="EMBL" id="JAYMYR010000008">
    <property type="protein sequence ID" value="KAK7346327.1"/>
    <property type="molecule type" value="Genomic_DNA"/>
</dbReference>
<feature type="repeat" description="PPR" evidence="4">
    <location>
        <begin position="401"/>
        <end position="431"/>
    </location>
</feature>
<dbReference type="Pfam" id="PF12854">
    <property type="entry name" value="PPR_1"/>
    <property type="match status" value="1"/>
</dbReference>
<feature type="repeat" description="PPR" evidence="4">
    <location>
        <begin position="162"/>
        <end position="197"/>
    </location>
</feature>
<evidence type="ECO:0000256" key="4">
    <source>
        <dbReference type="PROSITE-ProRule" id="PRU00708"/>
    </source>
</evidence>
<dbReference type="Proteomes" id="UP001374584">
    <property type="component" value="Unassembled WGS sequence"/>
</dbReference>
<dbReference type="Pfam" id="PF01535">
    <property type="entry name" value="PPR"/>
    <property type="match status" value="4"/>
</dbReference>
<dbReference type="GO" id="GO:0009451">
    <property type="term" value="P:RNA modification"/>
    <property type="evidence" value="ECO:0007669"/>
    <property type="project" value="InterPro"/>
</dbReference>
<evidence type="ECO:0000256" key="3">
    <source>
        <dbReference type="ARBA" id="ARBA00022946"/>
    </source>
</evidence>
<keyword evidence="2" id="KW-0677">Repeat</keyword>
<dbReference type="NCBIfam" id="TIGR00756">
    <property type="entry name" value="PPR"/>
    <property type="match status" value="1"/>
</dbReference>
<dbReference type="FunFam" id="1.25.40.10:FF:000144">
    <property type="entry name" value="Pentatricopeptide repeat-containing protein, mitochondrial"/>
    <property type="match status" value="1"/>
</dbReference>
<dbReference type="FunFam" id="1.25.40.10:FF:000488">
    <property type="entry name" value="Pentatricopeptide repeat-containing protein, mitochondrial"/>
    <property type="match status" value="1"/>
</dbReference>
<gene>
    <name evidence="6" type="ORF">VNO80_20844</name>
</gene>
<dbReference type="InterPro" id="IPR046848">
    <property type="entry name" value="E_motif"/>
</dbReference>
<name>A0AAN9M6T6_PHACN</name>
<dbReference type="InterPro" id="IPR032867">
    <property type="entry name" value="DYW_dom"/>
</dbReference>
<feature type="domain" description="DYW" evidence="5">
    <location>
        <begin position="582"/>
        <end position="673"/>
    </location>
</feature>
<dbReference type="InterPro" id="IPR011990">
    <property type="entry name" value="TPR-like_helical_dom_sf"/>
</dbReference>
<dbReference type="Pfam" id="PF14432">
    <property type="entry name" value="DYW_deaminase"/>
    <property type="match status" value="1"/>
</dbReference>
<evidence type="ECO:0000313" key="7">
    <source>
        <dbReference type="Proteomes" id="UP001374584"/>
    </source>
</evidence>
<dbReference type="PANTHER" id="PTHR47926">
    <property type="entry name" value="PENTATRICOPEPTIDE REPEAT-CONTAINING PROTEIN"/>
    <property type="match status" value="1"/>
</dbReference>
<dbReference type="GO" id="GO:0008270">
    <property type="term" value="F:zinc ion binding"/>
    <property type="evidence" value="ECO:0007669"/>
    <property type="project" value="InterPro"/>
</dbReference>
<sequence length="673" mass="76831">MQIRVYWAWFCDFGVHLCYGVPVFPFNSLSFSDTVKGRSKDSKSTLFFFDLYNDMKTLRRCERFCDCYGIHIRKLSVISEDKPEPSLVENVVHVERVSNLHYLLQLCAKTRSSVGGRACHAQVIRVGWEMDVLTSNMLINMYSKCSLVDSARKKFNEMPVKSLVSWNTIIGALTHNAEGQEEALTLFIQMQREGTPFNEFTISSVLCKCAFKYAILECMQLHAFSIKAAIDSNCFVGTALLHVYAKCSSIKYASQMFDSMPEKNAVTWSSLMAGYVQNGFHEETLLLFHNAQFVGFEQDPFMISSAVSACAGLATLVEGKQLHAISHKSGFGSNIYVSSSLIDMYAKCGCIREAYLVFQGVMEVWSIVLWNAMISGFARHAHAPEAMVLFEKMQQRGFFPDDVTYVSILNACSHMGLHEEGQKYFDLMVRQHKLSPSVLHYSCMVDIFGRAGLVHKAYELIERMPFYATSSMWGSLLASCRVYGNIELAEIAAKHLFEMEPNNAGNHILLANIYAANEKWDEVARARKLLRENDLKKERGTSWIEIKNKVHSFTVGERNHPQIDEIYAKLDDLVVELKKLNYKVDTNNDLHDVEESRKEMLLRHHSEKLAITFGLMCLPGCIPIRIIKNLRICGDCHIFMKLMSKFTGREIIVRDTNRFHHFKDGFCSCREFW</sequence>
<dbReference type="Gene3D" id="1.25.40.10">
    <property type="entry name" value="Tetratricopeptide repeat domain"/>
    <property type="match status" value="4"/>
</dbReference>
<evidence type="ECO:0000313" key="6">
    <source>
        <dbReference type="EMBL" id="KAK7346327.1"/>
    </source>
</evidence>
<feature type="repeat" description="PPR" evidence="4">
    <location>
        <begin position="264"/>
        <end position="298"/>
    </location>
</feature>
<dbReference type="PROSITE" id="PS51375">
    <property type="entry name" value="PPR"/>
    <property type="match status" value="4"/>
</dbReference>